<keyword evidence="1" id="KW-0812">Transmembrane</keyword>
<reference evidence="2" key="2">
    <citation type="submission" date="2020-09" db="EMBL/GenBank/DDBJ databases">
        <authorList>
            <person name="Sun Q."/>
            <person name="Zhou Y."/>
        </authorList>
    </citation>
    <scope>NUCLEOTIDE SEQUENCE</scope>
    <source>
        <strain evidence="2">CGMCC 1.12360</strain>
    </source>
</reference>
<protein>
    <recommendedName>
        <fullName evidence="4">Sigma-w pathway protein ysdB</fullName>
    </recommendedName>
</protein>
<evidence type="ECO:0000256" key="1">
    <source>
        <dbReference type="SAM" id="Phobius"/>
    </source>
</evidence>
<accession>A0A8J2ZQ99</accession>
<comment type="caution">
    <text evidence="2">The sequence shown here is derived from an EMBL/GenBank/DDBJ whole genome shotgun (WGS) entry which is preliminary data.</text>
</comment>
<gene>
    <name evidence="2" type="ORF">GCM10010978_10390</name>
</gene>
<evidence type="ECO:0008006" key="4">
    <source>
        <dbReference type="Google" id="ProtNLM"/>
    </source>
</evidence>
<sequence length="131" mass="15579">MIIILFRILIIIAIVLLFYTLISYLRNPERRLKIAKETNGFYFLDEPDNSKKNLHFVYKGCLFDGEKYVGTTEQAFEVVDIHISVRNPMELAGLTREDLYFLEREILIRYPHAKIKWNHPINQLLLTHIEE</sequence>
<dbReference type="EMBL" id="BMEV01000013">
    <property type="protein sequence ID" value="GGH72977.1"/>
    <property type="molecule type" value="Genomic_DNA"/>
</dbReference>
<keyword evidence="3" id="KW-1185">Reference proteome</keyword>
<organism evidence="2 3">
    <name type="scientific">Compostibacillus humi</name>
    <dbReference type="NCBI Taxonomy" id="1245525"/>
    <lineage>
        <taxon>Bacteria</taxon>
        <taxon>Bacillati</taxon>
        <taxon>Bacillota</taxon>
        <taxon>Bacilli</taxon>
        <taxon>Bacillales</taxon>
        <taxon>Bacillaceae</taxon>
        <taxon>Compostibacillus</taxon>
    </lineage>
</organism>
<reference evidence="2" key="1">
    <citation type="journal article" date="2014" name="Int. J. Syst. Evol. Microbiol.">
        <title>Complete genome sequence of Corynebacterium casei LMG S-19264T (=DSM 44701T), isolated from a smear-ripened cheese.</title>
        <authorList>
            <consortium name="US DOE Joint Genome Institute (JGI-PGF)"/>
            <person name="Walter F."/>
            <person name="Albersmeier A."/>
            <person name="Kalinowski J."/>
            <person name="Ruckert C."/>
        </authorList>
    </citation>
    <scope>NUCLEOTIDE SEQUENCE</scope>
    <source>
        <strain evidence="2">CGMCC 1.12360</strain>
    </source>
</reference>
<dbReference type="AlphaFoldDB" id="A0A8J2ZQ99"/>
<keyword evidence="1" id="KW-0472">Membrane</keyword>
<evidence type="ECO:0000313" key="2">
    <source>
        <dbReference type="EMBL" id="GGH72977.1"/>
    </source>
</evidence>
<feature type="transmembrane region" description="Helical" evidence="1">
    <location>
        <begin position="6"/>
        <end position="25"/>
    </location>
</feature>
<name>A0A8J2ZQ99_9BACI</name>
<dbReference type="Proteomes" id="UP000602050">
    <property type="component" value="Unassembled WGS sequence"/>
</dbReference>
<proteinExistence type="predicted"/>
<dbReference type="RefSeq" id="WP_188391314.1">
    <property type="nucleotide sequence ID" value="NZ_BMEV01000013.1"/>
</dbReference>
<evidence type="ECO:0000313" key="3">
    <source>
        <dbReference type="Proteomes" id="UP000602050"/>
    </source>
</evidence>
<keyword evidence="1" id="KW-1133">Transmembrane helix</keyword>